<dbReference type="AlphaFoldDB" id="U2QI02"/>
<dbReference type="PANTHER" id="PTHR18968:SF13">
    <property type="entry name" value="ACETOLACTATE SYNTHASE CATALYTIC SUBUNIT, MITOCHONDRIAL"/>
    <property type="match status" value="1"/>
</dbReference>
<dbReference type="FunFam" id="3.40.50.970:FF:000016">
    <property type="entry name" value="Acetolactate synthase"/>
    <property type="match status" value="1"/>
</dbReference>
<dbReference type="SUPFAM" id="SSF52467">
    <property type="entry name" value="DHS-like NAD/FAD-binding domain"/>
    <property type="match status" value="1"/>
</dbReference>
<evidence type="ECO:0000259" key="17">
    <source>
        <dbReference type="Pfam" id="PF02776"/>
    </source>
</evidence>
<evidence type="ECO:0000256" key="4">
    <source>
        <dbReference type="ARBA" id="ARBA00013145"/>
    </source>
</evidence>
<gene>
    <name evidence="18" type="ORF">HMPREF0367_02009</name>
</gene>
<dbReference type="UniPathway" id="UPA00049">
    <property type="reaction ID" value="UER00059"/>
</dbReference>
<evidence type="ECO:0000256" key="14">
    <source>
        <dbReference type="RuleBase" id="RU003591"/>
    </source>
</evidence>
<evidence type="ECO:0000256" key="6">
    <source>
        <dbReference type="ARBA" id="ARBA00022630"/>
    </source>
</evidence>
<dbReference type="RefSeq" id="WP_035403596.1">
    <property type="nucleotide sequence ID" value="NZ_KI271054.1"/>
</dbReference>
<dbReference type="SUPFAM" id="SSF52518">
    <property type="entry name" value="Thiamin diphosphate-binding fold (THDP-binding)"/>
    <property type="match status" value="2"/>
</dbReference>
<evidence type="ECO:0000256" key="10">
    <source>
        <dbReference type="ARBA" id="ARBA00022842"/>
    </source>
</evidence>
<dbReference type="GO" id="GO:0030976">
    <property type="term" value="F:thiamine pyrophosphate binding"/>
    <property type="evidence" value="ECO:0007669"/>
    <property type="project" value="UniProtKB-UniRule"/>
</dbReference>
<dbReference type="UniPathway" id="UPA00047">
    <property type="reaction ID" value="UER00055"/>
</dbReference>
<comment type="pathway">
    <text evidence="1 14">Amino-acid biosynthesis; L-isoleucine biosynthesis; L-isoleucine from 2-oxobutanoate: step 1/4.</text>
</comment>
<feature type="domain" description="Thiamine pyrophosphate enzyme N-terminal TPP-binding" evidence="17">
    <location>
        <begin position="4"/>
        <end position="119"/>
    </location>
</feature>
<dbReference type="CDD" id="cd02015">
    <property type="entry name" value="TPP_AHAS"/>
    <property type="match status" value="1"/>
</dbReference>
<dbReference type="NCBIfam" id="TIGR00118">
    <property type="entry name" value="acolac_lg"/>
    <property type="match status" value="1"/>
</dbReference>
<dbReference type="HOGENOM" id="CLU_013748_1_2_9"/>
<evidence type="ECO:0000256" key="11">
    <source>
        <dbReference type="ARBA" id="ARBA00023052"/>
    </source>
</evidence>
<keyword evidence="9" id="KW-0274">FAD</keyword>
<keyword evidence="11 14" id="KW-0786">Thiamine pyrophosphate</keyword>
<accession>U2QI02</accession>
<evidence type="ECO:0000259" key="16">
    <source>
        <dbReference type="Pfam" id="PF02775"/>
    </source>
</evidence>
<dbReference type="InterPro" id="IPR011766">
    <property type="entry name" value="TPP_enzyme_TPP-bd"/>
</dbReference>
<dbReference type="GO" id="GO:0005948">
    <property type="term" value="C:acetolactate synthase complex"/>
    <property type="evidence" value="ECO:0007669"/>
    <property type="project" value="TreeGrafter"/>
</dbReference>
<dbReference type="InterPro" id="IPR045229">
    <property type="entry name" value="TPP_enz"/>
</dbReference>
<dbReference type="PATRIC" id="fig|649755.3.peg.1852"/>
<comment type="caution">
    <text evidence="18">The sequence shown here is derived from an EMBL/GenBank/DDBJ whole genome shotgun (WGS) entry which is preliminary data.</text>
</comment>
<comment type="catalytic activity">
    <reaction evidence="13 14">
        <text>2 pyruvate + H(+) = (2S)-2-acetolactate + CO2</text>
        <dbReference type="Rhea" id="RHEA:25249"/>
        <dbReference type="ChEBI" id="CHEBI:15361"/>
        <dbReference type="ChEBI" id="CHEBI:15378"/>
        <dbReference type="ChEBI" id="CHEBI:16526"/>
        <dbReference type="ChEBI" id="CHEBI:58476"/>
        <dbReference type="EC" id="2.2.1.6"/>
    </reaction>
</comment>
<dbReference type="Pfam" id="PF02775">
    <property type="entry name" value="TPP_enzyme_C"/>
    <property type="match status" value="1"/>
</dbReference>
<dbReference type="OrthoDB" id="4494979at2"/>
<keyword evidence="12 14" id="KW-0100">Branched-chain amino acid biosynthesis</keyword>
<evidence type="ECO:0000256" key="5">
    <source>
        <dbReference type="ARBA" id="ARBA00022605"/>
    </source>
</evidence>
<dbReference type="FunFam" id="3.40.50.1220:FF:000008">
    <property type="entry name" value="Acetolactate synthase"/>
    <property type="match status" value="1"/>
</dbReference>
<sequence length="559" mass="61391">MLLTGAQITIETLIEQGCKVLFGYPGGQVIDLYDALYEREDRIKHVLTAHEQGACHAADGYARASGQVGVVMATSGPGATNLVTGIATAYLDSIPLVAITGNVPNSLIGRDSFQEVDITGITLPITKHNFIVKNIEDLADTIREAFKIAKSGRPGPVLVDIPKDVQQSRFEYTPHDVVEKIEQRPAKEYKIEKAAKMLMEANRPYIYVGGGAITADATEEIIQLANTIDAVIGSTLMGLSVIPGNNERFLGMEGMHGDYASSIAQDEADLILTIGARFSDRATGNVSKYATKAKIIHIDIDRAEVDKNVSVDLGVGGDLKQALNEILKLVKPKENIEWQNRIKELKEFSKKSIDQNMPKDELNPYTLIKEVSKHTSDDTKIVTDVGQHQMWVAQYYEFKKPRTFITSGGLGTMGFGLGAAIGSAMYTNERTVLFTGDGSFGMNLNELATVATQNLPIVIILMNNGVLGMVRQWQNLFFDKHYSQTVLERKTDFVKLAEAFGIKGYRISNVSQMKDVIDQAFKEKGPVLVDCYIDKDEFVLPMLPPGGSFEDIITIKEDA</sequence>
<feature type="domain" description="Thiamine pyrophosphate enzyme central" evidence="15">
    <location>
        <begin position="191"/>
        <end position="325"/>
    </location>
</feature>
<evidence type="ECO:0000256" key="12">
    <source>
        <dbReference type="ARBA" id="ARBA00023304"/>
    </source>
</evidence>
<evidence type="ECO:0000256" key="2">
    <source>
        <dbReference type="ARBA" id="ARBA00005025"/>
    </source>
</evidence>
<protein>
    <recommendedName>
        <fullName evidence="4 14">Acetolactate synthase</fullName>
        <ecNumber evidence="4 14">2.2.1.6</ecNumber>
    </recommendedName>
</protein>
<keyword evidence="8 14" id="KW-0479">Metal-binding</keyword>
<dbReference type="InterPro" id="IPR012001">
    <property type="entry name" value="Thiamin_PyroP_enz_TPP-bd_dom"/>
</dbReference>
<comment type="pathway">
    <text evidence="2 14">Amino-acid biosynthesis; L-valine biosynthesis; L-valine from pyruvate: step 1/4.</text>
</comment>
<dbReference type="Pfam" id="PF02776">
    <property type="entry name" value="TPP_enzyme_N"/>
    <property type="match status" value="1"/>
</dbReference>
<dbReference type="GO" id="GO:0009097">
    <property type="term" value="P:isoleucine biosynthetic process"/>
    <property type="evidence" value="ECO:0007669"/>
    <property type="project" value="UniProtKB-UniPathway"/>
</dbReference>
<dbReference type="Pfam" id="PF00205">
    <property type="entry name" value="TPP_enzyme_M"/>
    <property type="match status" value="1"/>
</dbReference>
<proteinExistence type="inferred from homology"/>
<comment type="similarity">
    <text evidence="3 14">Belongs to the TPP enzyme family.</text>
</comment>
<dbReference type="InterPro" id="IPR012846">
    <property type="entry name" value="Acetolactate_synth_lsu"/>
</dbReference>
<dbReference type="GO" id="GO:0000287">
    <property type="term" value="F:magnesium ion binding"/>
    <property type="evidence" value="ECO:0007669"/>
    <property type="project" value="UniProtKB-UniRule"/>
</dbReference>
<evidence type="ECO:0000256" key="13">
    <source>
        <dbReference type="ARBA" id="ARBA00048670"/>
    </source>
</evidence>
<dbReference type="GO" id="GO:0050660">
    <property type="term" value="F:flavin adenine dinucleotide binding"/>
    <property type="evidence" value="ECO:0007669"/>
    <property type="project" value="InterPro"/>
</dbReference>
<evidence type="ECO:0000256" key="9">
    <source>
        <dbReference type="ARBA" id="ARBA00022827"/>
    </source>
</evidence>
<keyword evidence="6" id="KW-0285">Flavoprotein</keyword>
<dbReference type="InterPro" id="IPR012000">
    <property type="entry name" value="Thiamin_PyroP_enz_cen_dom"/>
</dbReference>
<dbReference type="Proteomes" id="UP000016658">
    <property type="component" value="Unassembled WGS sequence"/>
</dbReference>
<comment type="cofactor">
    <cofactor evidence="14">
        <name>Mg(2+)</name>
        <dbReference type="ChEBI" id="CHEBI:18420"/>
    </cofactor>
    <text evidence="14">Binds 1 Mg(2+) ion per subunit.</text>
</comment>
<evidence type="ECO:0000256" key="8">
    <source>
        <dbReference type="ARBA" id="ARBA00022723"/>
    </source>
</evidence>
<dbReference type="GO" id="GO:0009099">
    <property type="term" value="P:L-valine biosynthetic process"/>
    <property type="evidence" value="ECO:0007669"/>
    <property type="project" value="UniProtKB-UniPathway"/>
</dbReference>
<dbReference type="Gene3D" id="3.40.50.1220">
    <property type="entry name" value="TPP-binding domain"/>
    <property type="match status" value="1"/>
</dbReference>
<evidence type="ECO:0000313" key="19">
    <source>
        <dbReference type="Proteomes" id="UP000016658"/>
    </source>
</evidence>
<feature type="domain" description="Thiamine pyrophosphate enzyme TPP-binding" evidence="16">
    <location>
        <begin position="384"/>
        <end position="531"/>
    </location>
</feature>
<dbReference type="CDD" id="cd07035">
    <property type="entry name" value="TPP_PYR_POX_like"/>
    <property type="match status" value="1"/>
</dbReference>
<name>U2QI02_9FIRM</name>
<keyword evidence="5 14" id="KW-0028">Amino-acid biosynthesis</keyword>
<dbReference type="Gene3D" id="3.40.50.970">
    <property type="match status" value="2"/>
</dbReference>
<dbReference type="GO" id="GO:0003984">
    <property type="term" value="F:acetolactate synthase activity"/>
    <property type="evidence" value="ECO:0007669"/>
    <property type="project" value="UniProtKB-EC"/>
</dbReference>
<evidence type="ECO:0000256" key="1">
    <source>
        <dbReference type="ARBA" id="ARBA00004974"/>
    </source>
</evidence>
<keyword evidence="10 14" id="KW-0460">Magnesium</keyword>
<dbReference type="FunFam" id="3.40.50.970:FF:000007">
    <property type="entry name" value="Acetolactate synthase"/>
    <property type="match status" value="1"/>
</dbReference>
<evidence type="ECO:0000259" key="15">
    <source>
        <dbReference type="Pfam" id="PF00205"/>
    </source>
</evidence>
<keyword evidence="7 14" id="KW-0808">Transferase</keyword>
<dbReference type="InterPro" id="IPR029061">
    <property type="entry name" value="THDP-binding"/>
</dbReference>
<evidence type="ECO:0000256" key="7">
    <source>
        <dbReference type="ARBA" id="ARBA00022679"/>
    </source>
</evidence>
<dbReference type="InterPro" id="IPR029035">
    <property type="entry name" value="DHS-like_NAD/FAD-binding_dom"/>
</dbReference>
<dbReference type="PANTHER" id="PTHR18968">
    <property type="entry name" value="THIAMINE PYROPHOSPHATE ENZYMES"/>
    <property type="match status" value="1"/>
</dbReference>
<comment type="cofactor">
    <cofactor evidence="14">
        <name>thiamine diphosphate</name>
        <dbReference type="ChEBI" id="CHEBI:58937"/>
    </cofactor>
    <text evidence="14">Binds 1 thiamine pyrophosphate per subunit.</text>
</comment>
<reference evidence="18 19" key="1">
    <citation type="submission" date="2013-06" db="EMBL/GenBank/DDBJ databases">
        <authorList>
            <person name="Weinstock G."/>
            <person name="Sodergren E."/>
            <person name="Lobos E.A."/>
            <person name="Fulton L."/>
            <person name="Fulton R."/>
            <person name="Courtney L."/>
            <person name="Fronick C."/>
            <person name="O'Laughlin M."/>
            <person name="Godfrey J."/>
            <person name="Wilson R.M."/>
            <person name="Miner T."/>
            <person name="Farmer C."/>
            <person name="Delehaunty K."/>
            <person name="Cordes M."/>
            <person name="Minx P."/>
            <person name="Tomlinson C."/>
            <person name="Chen J."/>
            <person name="Wollam A."/>
            <person name="Pepin K.H."/>
            <person name="Bhonagiri V."/>
            <person name="Zhang X."/>
            <person name="Warren W."/>
            <person name="Mitreva M."/>
            <person name="Mardis E.R."/>
            <person name="Wilson R.K."/>
        </authorList>
    </citation>
    <scope>NUCLEOTIDE SEQUENCE [LARGE SCALE GENOMIC DNA]</scope>
    <source>
        <strain evidence="18 19">ATCC 27803</strain>
    </source>
</reference>
<evidence type="ECO:0000256" key="3">
    <source>
        <dbReference type="ARBA" id="ARBA00007812"/>
    </source>
</evidence>
<dbReference type="EC" id="2.2.1.6" evidence="4 14"/>
<dbReference type="EMBL" id="AWVI01000126">
    <property type="protein sequence ID" value="ERK40928.1"/>
    <property type="molecule type" value="Genomic_DNA"/>
</dbReference>
<evidence type="ECO:0000313" key="18">
    <source>
        <dbReference type="EMBL" id="ERK40928.1"/>
    </source>
</evidence>
<dbReference type="InterPro" id="IPR039368">
    <property type="entry name" value="AHAS_TPP"/>
</dbReference>
<organism evidence="18 19">
    <name type="scientific">Faecalitalea cylindroides ATCC 27803</name>
    <dbReference type="NCBI Taxonomy" id="649755"/>
    <lineage>
        <taxon>Bacteria</taxon>
        <taxon>Bacillati</taxon>
        <taxon>Bacillota</taxon>
        <taxon>Erysipelotrichia</taxon>
        <taxon>Erysipelotrichales</taxon>
        <taxon>Erysipelotrichaceae</taxon>
        <taxon>Faecalitalea</taxon>
    </lineage>
</organism>